<dbReference type="EMBL" id="GL737346">
    <property type="protein sequence ID" value="EFX60003.1"/>
    <property type="molecule type" value="Genomic_DNA"/>
</dbReference>
<dbReference type="Proteomes" id="UP000000305">
    <property type="component" value="Unassembled WGS sequence"/>
</dbReference>
<keyword evidence="1" id="KW-0812">Transmembrane</keyword>
<protein>
    <submittedName>
        <fullName evidence="2">Uncharacterized protein</fullName>
    </submittedName>
</protein>
<evidence type="ECO:0000256" key="1">
    <source>
        <dbReference type="SAM" id="Phobius"/>
    </source>
</evidence>
<accession>E9I7M7</accession>
<name>E9I7M7_DAPPU</name>
<keyword evidence="1" id="KW-0472">Membrane</keyword>
<dbReference type="InParanoid" id="E9I7M7"/>
<keyword evidence="1" id="KW-1133">Transmembrane helix</keyword>
<feature type="transmembrane region" description="Helical" evidence="1">
    <location>
        <begin position="77"/>
        <end position="96"/>
    </location>
</feature>
<sequence length="294" mass="31580">MMFSARLESLSVKRGLWSNVLRSLRWGEPDSVMQLYGWLSAGGRYNVVPPLDADQIRFWSNCADGSKFSVPRAARYLATYLVAAIVAALLVFFVNMEAPKHGGPSFFANFLEKWADVASLCAGLARVATKPVGMGSHLVCAEFCFDGVAGVRGSANAVVRCCDLGVGLLVDEGKVCQSLGHWIHTSMAVVVDIFGGATSEGVCTPDGYSGCSRTHCRLIFAGAVGLRAIPVAPIGGVSLMEPLLNAPRCRVVERGVKIVGCKANRECRRHSPSADFFCSPSPGLSLRSCWRFVR</sequence>
<evidence type="ECO:0000313" key="3">
    <source>
        <dbReference type="Proteomes" id="UP000000305"/>
    </source>
</evidence>
<dbReference type="AlphaFoldDB" id="E9I7M7"/>
<keyword evidence="3" id="KW-1185">Reference proteome</keyword>
<reference evidence="2 3" key="1">
    <citation type="journal article" date="2011" name="Science">
        <title>The ecoresponsive genome of Daphnia pulex.</title>
        <authorList>
            <person name="Colbourne J.K."/>
            <person name="Pfrender M.E."/>
            <person name="Gilbert D."/>
            <person name="Thomas W.K."/>
            <person name="Tucker A."/>
            <person name="Oakley T.H."/>
            <person name="Tokishita S."/>
            <person name="Aerts A."/>
            <person name="Arnold G.J."/>
            <person name="Basu M.K."/>
            <person name="Bauer D.J."/>
            <person name="Caceres C.E."/>
            <person name="Carmel L."/>
            <person name="Casola C."/>
            <person name="Choi J.H."/>
            <person name="Detter J.C."/>
            <person name="Dong Q."/>
            <person name="Dusheyko S."/>
            <person name="Eads B.D."/>
            <person name="Frohlich T."/>
            <person name="Geiler-Samerotte K.A."/>
            <person name="Gerlach D."/>
            <person name="Hatcher P."/>
            <person name="Jogdeo S."/>
            <person name="Krijgsveld J."/>
            <person name="Kriventseva E.V."/>
            <person name="Kultz D."/>
            <person name="Laforsch C."/>
            <person name="Lindquist E."/>
            <person name="Lopez J."/>
            <person name="Manak J.R."/>
            <person name="Muller J."/>
            <person name="Pangilinan J."/>
            <person name="Patwardhan R.P."/>
            <person name="Pitluck S."/>
            <person name="Pritham E.J."/>
            <person name="Rechtsteiner A."/>
            <person name="Rho M."/>
            <person name="Rogozin I.B."/>
            <person name="Sakarya O."/>
            <person name="Salamov A."/>
            <person name="Schaack S."/>
            <person name="Shapiro H."/>
            <person name="Shiga Y."/>
            <person name="Skalitzky C."/>
            <person name="Smith Z."/>
            <person name="Souvorov A."/>
            <person name="Sung W."/>
            <person name="Tang Z."/>
            <person name="Tsuchiya D."/>
            <person name="Tu H."/>
            <person name="Vos H."/>
            <person name="Wang M."/>
            <person name="Wolf Y.I."/>
            <person name="Yamagata H."/>
            <person name="Yamada T."/>
            <person name="Ye Y."/>
            <person name="Shaw J.R."/>
            <person name="Andrews J."/>
            <person name="Crease T.J."/>
            <person name="Tang H."/>
            <person name="Lucas S.M."/>
            <person name="Robertson H.M."/>
            <person name="Bork P."/>
            <person name="Koonin E.V."/>
            <person name="Zdobnov E.M."/>
            <person name="Grigoriev I.V."/>
            <person name="Lynch M."/>
            <person name="Boore J.L."/>
        </authorList>
    </citation>
    <scope>NUCLEOTIDE SEQUENCE [LARGE SCALE GENOMIC DNA]</scope>
</reference>
<dbReference type="KEGG" id="dpx:DAPPUDRAFT_125896"/>
<proteinExistence type="predicted"/>
<gene>
    <name evidence="2" type="ORF">DAPPUDRAFT_125896</name>
</gene>
<evidence type="ECO:0000313" key="2">
    <source>
        <dbReference type="EMBL" id="EFX60003.1"/>
    </source>
</evidence>
<organism evidence="2 3">
    <name type="scientific">Daphnia pulex</name>
    <name type="common">Water flea</name>
    <dbReference type="NCBI Taxonomy" id="6669"/>
    <lineage>
        <taxon>Eukaryota</taxon>
        <taxon>Metazoa</taxon>
        <taxon>Ecdysozoa</taxon>
        <taxon>Arthropoda</taxon>
        <taxon>Crustacea</taxon>
        <taxon>Branchiopoda</taxon>
        <taxon>Diplostraca</taxon>
        <taxon>Cladocera</taxon>
        <taxon>Anomopoda</taxon>
        <taxon>Daphniidae</taxon>
        <taxon>Daphnia</taxon>
    </lineage>
</organism>
<dbReference type="HOGENOM" id="CLU_947506_0_0_1"/>